<protein>
    <submittedName>
        <fullName evidence="8">Nitrilotriacetate monooxygenase</fullName>
    </submittedName>
</protein>
<dbReference type="InterPro" id="IPR011251">
    <property type="entry name" value="Luciferase-like_dom"/>
</dbReference>
<dbReference type="PANTHER" id="PTHR30011">
    <property type="entry name" value="ALKANESULFONATE MONOOXYGENASE-RELATED"/>
    <property type="match status" value="1"/>
</dbReference>
<dbReference type="SUPFAM" id="SSF51679">
    <property type="entry name" value="Bacterial luciferase-like"/>
    <property type="match status" value="1"/>
</dbReference>
<sequence length="450" mass="49961">MNQIISPSVTNAATEGATPQLHLNLFLDGFGHHVASWRHPESQLNRSAFARYLEAAKIAEQGKFDAVFFADSLAMDPNVTHSGKVRGHEIEPLTLLSAIAAQTSHIGLIGTATTTYNEPYHIARKFASLDLISEGRAGWNLVTTDLAAEALNFNSEVHVPHQDRYERAEEFYDVVQGLWQSWEQDALLKDKAQGQFFDPEKLHPLNHRGKHFKVAGPLNVGPSAQGHPIIVQAGSSERGRELAARTADVIFTAQADFQTARAFYADVKSRLSRYGRQAHELSILPGLYVVVAKTEQEALYKQKILDDLIEERVGLGLLGRMLGNFDLSTLDVDAPLPELELTQTGQQSRQALFTRLSQEQGLTVKQLYQRVAAGRGHFSLVGTADMIADQMEYWLKHQAADGFNIMPALLPSGAQDFIEQVVPILQQKKIFRTEYSATTLRAHYQPTQIA</sequence>
<dbReference type="PANTHER" id="PTHR30011:SF16">
    <property type="entry name" value="C2H2 FINGER DOMAIN TRANSCRIPTION FACTOR (EUROFUNG)-RELATED"/>
    <property type="match status" value="1"/>
</dbReference>
<keyword evidence="3" id="KW-0560">Oxidoreductase</keyword>
<dbReference type="PIRSF" id="PIRSF000337">
    <property type="entry name" value="NTA_MOA"/>
    <property type="match status" value="1"/>
</dbReference>
<dbReference type="OrthoDB" id="6133319at2"/>
<dbReference type="Proteomes" id="UP000196536">
    <property type="component" value="Unassembled WGS sequence"/>
</dbReference>
<evidence type="ECO:0000256" key="1">
    <source>
        <dbReference type="ARBA" id="ARBA00022630"/>
    </source>
</evidence>
<comment type="similarity">
    <text evidence="5">Belongs to the NtaA/SnaA/DszA monooxygenase family.</text>
</comment>
<organism evidence="8 9">
    <name type="scientific">Acinetobacter populi</name>
    <dbReference type="NCBI Taxonomy" id="1582270"/>
    <lineage>
        <taxon>Bacteria</taxon>
        <taxon>Pseudomonadati</taxon>
        <taxon>Pseudomonadota</taxon>
        <taxon>Gammaproteobacteria</taxon>
        <taxon>Moraxellales</taxon>
        <taxon>Moraxellaceae</taxon>
        <taxon>Acinetobacter</taxon>
    </lineage>
</organism>
<keyword evidence="4 8" id="KW-0503">Monooxygenase</keyword>
<name>A0A1Z9Z070_9GAMM</name>
<feature type="binding site" evidence="6">
    <location>
        <position position="111"/>
    </location>
    <ligand>
        <name>FMN</name>
        <dbReference type="ChEBI" id="CHEBI:58210"/>
    </ligand>
</feature>
<evidence type="ECO:0000313" key="8">
    <source>
        <dbReference type="EMBL" id="OUY07849.1"/>
    </source>
</evidence>
<dbReference type="InterPro" id="IPR016215">
    <property type="entry name" value="NTA_MOA"/>
</dbReference>
<dbReference type="InterPro" id="IPR036661">
    <property type="entry name" value="Luciferase-like_sf"/>
</dbReference>
<dbReference type="EMBL" id="NEXX01000002">
    <property type="protein sequence ID" value="OUY07849.1"/>
    <property type="molecule type" value="Genomic_DNA"/>
</dbReference>
<keyword evidence="2 6" id="KW-0288">FMN</keyword>
<evidence type="ECO:0000256" key="6">
    <source>
        <dbReference type="PIRSR" id="PIRSR000337-1"/>
    </source>
</evidence>
<dbReference type="InterPro" id="IPR051260">
    <property type="entry name" value="Diverse_substr_monoxygenases"/>
</dbReference>
<keyword evidence="1 6" id="KW-0285">Flavoprotein</keyword>
<evidence type="ECO:0000259" key="7">
    <source>
        <dbReference type="Pfam" id="PF00296"/>
    </source>
</evidence>
<feature type="binding site" evidence="6">
    <location>
        <position position="71"/>
    </location>
    <ligand>
        <name>FMN</name>
        <dbReference type="ChEBI" id="CHEBI:58210"/>
    </ligand>
</feature>
<feature type="binding site" evidence="6">
    <location>
        <position position="165"/>
    </location>
    <ligand>
        <name>FMN</name>
        <dbReference type="ChEBI" id="CHEBI:58210"/>
    </ligand>
</feature>
<dbReference type="AlphaFoldDB" id="A0A1Z9Z070"/>
<feature type="binding site" evidence="6">
    <location>
        <position position="236"/>
    </location>
    <ligand>
        <name>FMN</name>
        <dbReference type="ChEBI" id="CHEBI:58210"/>
    </ligand>
</feature>
<dbReference type="RefSeq" id="WP_087620392.1">
    <property type="nucleotide sequence ID" value="NZ_NEXX01000002.1"/>
</dbReference>
<feature type="domain" description="Luciferase-like" evidence="7">
    <location>
        <begin position="33"/>
        <end position="393"/>
    </location>
</feature>
<gene>
    <name evidence="8" type="ORF">CAP51_08995</name>
</gene>
<accession>A0A1Z9Z070</accession>
<dbReference type="Pfam" id="PF00296">
    <property type="entry name" value="Bac_luciferase"/>
    <property type="match status" value="1"/>
</dbReference>
<feature type="binding site" evidence="6">
    <location>
        <position position="235"/>
    </location>
    <ligand>
        <name>FMN</name>
        <dbReference type="ChEBI" id="CHEBI:58210"/>
    </ligand>
</feature>
<evidence type="ECO:0000256" key="5">
    <source>
        <dbReference type="ARBA" id="ARBA00033748"/>
    </source>
</evidence>
<keyword evidence="9" id="KW-1185">Reference proteome</keyword>
<evidence type="ECO:0000256" key="2">
    <source>
        <dbReference type="ARBA" id="ARBA00022643"/>
    </source>
</evidence>
<evidence type="ECO:0000256" key="4">
    <source>
        <dbReference type="ARBA" id="ARBA00023033"/>
    </source>
</evidence>
<dbReference type="Gene3D" id="3.20.20.30">
    <property type="entry name" value="Luciferase-like domain"/>
    <property type="match status" value="1"/>
</dbReference>
<comment type="caution">
    <text evidence="8">The sequence shown here is derived from an EMBL/GenBank/DDBJ whole genome shotgun (WGS) entry which is preliminary data.</text>
</comment>
<dbReference type="GO" id="GO:0004497">
    <property type="term" value="F:monooxygenase activity"/>
    <property type="evidence" value="ECO:0007669"/>
    <property type="project" value="UniProtKB-KW"/>
</dbReference>
<evidence type="ECO:0000313" key="9">
    <source>
        <dbReference type="Proteomes" id="UP000196536"/>
    </source>
</evidence>
<proteinExistence type="inferred from homology"/>
<reference evidence="8 9" key="1">
    <citation type="submission" date="2017-05" db="EMBL/GenBank/DDBJ databases">
        <title>Acinetobacter populi ANC 5415 (= PBJ7), whole genome shotgun sequencing project.</title>
        <authorList>
            <person name="Nemec A."/>
            <person name="Radolfova-Krizova L."/>
        </authorList>
    </citation>
    <scope>NUCLEOTIDE SEQUENCE [LARGE SCALE GENOMIC DNA]</scope>
    <source>
        <strain evidence="8 9">PBJ7</strain>
    </source>
</reference>
<dbReference type="NCBIfam" id="TIGR03860">
    <property type="entry name" value="FMN_nitrolo"/>
    <property type="match status" value="1"/>
</dbReference>
<evidence type="ECO:0000256" key="3">
    <source>
        <dbReference type="ARBA" id="ARBA00023002"/>
    </source>
</evidence>
<dbReference type="GO" id="GO:0016705">
    <property type="term" value="F:oxidoreductase activity, acting on paired donors, with incorporation or reduction of molecular oxygen"/>
    <property type="evidence" value="ECO:0007669"/>
    <property type="project" value="InterPro"/>
</dbReference>
<feature type="binding site" evidence="6">
    <location>
        <position position="161"/>
    </location>
    <ligand>
        <name>FMN</name>
        <dbReference type="ChEBI" id="CHEBI:58210"/>
    </ligand>
</feature>
<dbReference type="CDD" id="cd01095">
    <property type="entry name" value="Nitrilotriacetate_monoxgenase"/>
    <property type="match status" value="1"/>
</dbReference>